<reference evidence="1 2" key="1">
    <citation type="submission" date="2020-07" db="EMBL/GenBank/DDBJ databases">
        <title>Genome of Haloechinothrix sp.</title>
        <authorList>
            <person name="Tang S.-K."/>
            <person name="Yang L."/>
            <person name="Zhu W.-Y."/>
        </authorList>
    </citation>
    <scope>NUCLEOTIDE SEQUENCE [LARGE SCALE GENOMIC DNA]</scope>
    <source>
        <strain evidence="1 2">YIM 98757</strain>
    </source>
</reference>
<sequence>MRVRHERLATPWFDYLLCSPRELEEPLADSPWQLTDVHQTGSGDYLAIMERR</sequence>
<accession>A0A838A079</accession>
<protein>
    <submittedName>
        <fullName evidence="1">Uncharacterized protein</fullName>
    </submittedName>
</protein>
<dbReference type="AlphaFoldDB" id="A0A838A079"/>
<dbReference type="RefSeq" id="WP_180891334.1">
    <property type="nucleotide sequence ID" value="NZ_JACCKD010000001.1"/>
</dbReference>
<gene>
    <name evidence="1" type="ORF">H0B56_02840</name>
</gene>
<dbReference type="EMBL" id="JACCKD010000001">
    <property type="protein sequence ID" value="MBA0124473.1"/>
    <property type="molecule type" value="Genomic_DNA"/>
</dbReference>
<proteinExistence type="predicted"/>
<dbReference type="Proteomes" id="UP000582974">
    <property type="component" value="Unassembled WGS sequence"/>
</dbReference>
<organism evidence="1 2">
    <name type="scientific">Haloechinothrix aidingensis</name>
    <dbReference type="NCBI Taxonomy" id="2752311"/>
    <lineage>
        <taxon>Bacteria</taxon>
        <taxon>Bacillati</taxon>
        <taxon>Actinomycetota</taxon>
        <taxon>Actinomycetes</taxon>
        <taxon>Pseudonocardiales</taxon>
        <taxon>Pseudonocardiaceae</taxon>
        <taxon>Haloechinothrix</taxon>
    </lineage>
</organism>
<keyword evidence="2" id="KW-1185">Reference proteome</keyword>
<evidence type="ECO:0000313" key="2">
    <source>
        <dbReference type="Proteomes" id="UP000582974"/>
    </source>
</evidence>
<evidence type="ECO:0000313" key="1">
    <source>
        <dbReference type="EMBL" id="MBA0124473.1"/>
    </source>
</evidence>
<comment type="caution">
    <text evidence="1">The sequence shown here is derived from an EMBL/GenBank/DDBJ whole genome shotgun (WGS) entry which is preliminary data.</text>
</comment>
<name>A0A838A079_9PSEU</name>